<dbReference type="PANTHER" id="PTHR19282">
    <property type="entry name" value="TETRASPANIN"/>
    <property type="match status" value="1"/>
</dbReference>
<name>A0A315W846_GAMAF</name>
<feature type="transmembrane region" description="Helical" evidence="7">
    <location>
        <begin position="201"/>
        <end position="225"/>
    </location>
</feature>
<feature type="compositionally biased region" description="Basic and acidic residues" evidence="6">
    <location>
        <begin position="436"/>
        <end position="445"/>
    </location>
</feature>
<dbReference type="Pfam" id="PF00335">
    <property type="entry name" value="Tetraspanin"/>
    <property type="match status" value="1"/>
</dbReference>
<dbReference type="Gene3D" id="1.10.1450.10">
    <property type="entry name" value="Tetraspanin"/>
    <property type="match status" value="1"/>
</dbReference>
<evidence type="ECO:0000256" key="5">
    <source>
        <dbReference type="ARBA" id="ARBA00023136"/>
    </source>
</evidence>
<dbReference type="InterPro" id="IPR018503">
    <property type="entry name" value="Tetraspanin_CS"/>
</dbReference>
<evidence type="ECO:0000313" key="9">
    <source>
        <dbReference type="Proteomes" id="UP000250572"/>
    </source>
</evidence>
<keyword evidence="4 7" id="KW-1133">Transmembrane helix</keyword>
<evidence type="ECO:0000256" key="7">
    <source>
        <dbReference type="SAM" id="Phobius"/>
    </source>
</evidence>
<feature type="transmembrane region" description="Helical" evidence="7">
    <location>
        <begin position="74"/>
        <end position="92"/>
    </location>
</feature>
<comment type="subcellular location">
    <subcellularLocation>
        <location evidence="1">Membrane</location>
        <topology evidence="1">Multi-pass membrane protein</topology>
    </subcellularLocation>
</comment>
<evidence type="ECO:0000256" key="4">
    <source>
        <dbReference type="ARBA" id="ARBA00022989"/>
    </source>
</evidence>
<proteinExistence type="inferred from homology"/>
<dbReference type="GO" id="GO:0005886">
    <property type="term" value="C:plasma membrane"/>
    <property type="evidence" value="ECO:0007669"/>
    <property type="project" value="TreeGrafter"/>
</dbReference>
<reference evidence="8 9" key="1">
    <citation type="journal article" date="2018" name="G3 (Bethesda)">
        <title>A High-Quality Reference Genome for the Invasive Mosquitofish Gambusia affinis Using a Chicago Library.</title>
        <authorList>
            <person name="Hoffberg S.L."/>
            <person name="Troendle N.J."/>
            <person name="Glenn T.C."/>
            <person name="Mahmud O."/>
            <person name="Louha S."/>
            <person name="Chalopin D."/>
            <person name="Bennetzen J.L."/>
            <person name="Mauricio R."/>
        </authorList>
    </citation>
    <scope>NUCLEOTIDE SEQUENCE [LARGE SCALE GENOMIC DNA]</scope>
    <source>
        <strain evidence="8">NE01/NJP1002.9</strain>
        <tissue evidence="8">Muscle</tissue>
    </source>
</reference>
<evidence type="ECO:0000313" key="8">
    <source>
        <dbReference type="EMBL" id="PWA31933.1"/>
    </source>
</evidence>
<sequence>MKIWTTPARRSPACPSERVQFDSSSSALSLGLHHRLQFFFTVLLIVCVEELVLKEASSKTVFLRVDGHLVLQRTAGFFFCFFLILLLSEQAARLGLPINNYPEVSADQLDGIQRERPSAHNKHNAEGPLTGIQPKPTQLQLCGLALIVVGVVVQVSMHKTFRIMDVDASAGPIILIVVGLLTFFVSFFGCCGAWKENHCMVATFSFFLSVVVAAEIAAIVLGYMYRDKVKNIIESNLSDMVVNYKVGSAELRETLDKFQETWKCCGVQNSSDWRNYGSDGKTVPDSCCVEVKPGCGNGTMTDATKVHQEGCRDVMVTFLKRDAHWVIIAAIIVAVLQILGIVFACLLMRGIRGGYEVIKRMLTLLCALRYKCDYSHRSRLPVSDGSQRWAWGNKTHIVTNLFQLPLTELVRAHSAQGSVQLEQLHGVAVQPSTNQEARETGRQEEEGADVSLISHKHR</sequence>
<comment type="caution">
    <text evidence="8">The sequence shown here is derived from an EMBL/GenBank/DDBJ whole genome shotgun (WGS) entry which is preliminary data.</text>
</comment>
<feature type="transmembrane region" description="Helical" evidence="7">
    <location>
        <begin position="325"/>
        <end position="351"/>
    </location>
</feature>
<dbReference type="SUPFAM" id="SSF48652">
    <property type="entry name" value="Tetraspanin"/>
    <property type="match status" value="1"/>
</dbReference>
<gene>
    <name evidence="8" type="ORF">CCH79_00006461</name>
</gene>
<keyword evidence="9" id="KW-1185">Reference proteome</keyword>
<evidence type="ECO:0000256" key="1">
    <source>
        <dbReference type="ARBA" id="ARBA00004141"/>
    </source>
</evidence>
<protein>
    <submittedName>
        <fullName evidence="8">Uncharacterized protein</fullName>
    </submittedName>
</protein>
<dbReference type="PRINTS" id="PR00259">
    <property type="entry name" value="TMFOUR"/>
</dbReference>
<evidence type="ECO:0000256" key="3">
    <source>
        <dbReference type="ARBA" id="ARBA00022692"/>
    </source>
</evidence>
<evidence type="ECO:0000256" key="2">
    <source>
        <dbReference type="ARBA" id="ARBA00006840"/>
    </source>
</evidence>
<dbReference type="EMBL" id="NHOQ01000244">
    <property type="protein sequence ID" value="PWA31933.1"/>
    <property type="molecule type" value="Genomic_DNA"/>
</dbReference>
<dbReference type="STRING" id="33528.ENSGAFP00000000266"/>
<dbReference type="Proteomes" id="UP000250572">
    <property type="component" value="Unassembled WGS sequence"/>
</dbReference>
<feature type="transmembrane region" description="Helical" evidence="7">
    <location>
        <begin position="169"/>
        <end position="195"/>
    </location>
</feature>
<feature type="region of interest" description="Disordered" evidence="6">
    <location>
        <begin position="429"/>
        <end position="458"/>
    </location>
</feature>
<dbReference type="InterPro" id="IPR018499">
    <property type="entry name" value="Tetraspanin/Peripherin"/>
</dbReference>
<evidence type="ECO:0000256" key="6">
    <source>
        <dbReference type="SAM" id="MobiDB-lite"/>
    </source>
</evidence>
<keyword evidence="5 7" id="KW-0472">Membrane</keyword>
<accession>A0A315W846</accession>
<feature type="transmembrane region" description="Helical" evidence="7">
    <location>
        <begin position="138"/>
        <end position="157"/>
    </location>
</feature>
<comment type="similarity">
    <text evidence="2">Belongs to the tetraspanin (TM4SF) family.</text>
</comment>
<dbReference type="GO" id="GO:1900746">
    <property type="term" value="P:regulation of vascular endothelial growth factor signaling pathway"/>
    <property type="evidence" value="ECO:0007669"/>
    <property type="project" value="TreeGrafter"/>
</dbReference>
<dbReference type="InterPro" id="IPR008952">
    <property type="entry name" value="Tetraspanin_EC2_sf"/>
</dbReference>
<dbReference type="PANTHER" id="PTHR19282:SF456">
    <property type="entry name" value="CD63 MOLECULE"/>
    <property type="match status" value="1"/>
</dbReference>
<dbReference type="AlphaFoldDB" id="A0A315W846"/>
<organism evidence="8 9">
    <name type="scientific">Gambusia affinis</name>
    <name type="common">Western mosquitofish</name>
    <name type="synonym">Heterandria affinis</name>
    <dbReference type="NCBI Taxonomy" id="33528"/>
    <lineage>
        <taxon>Eukaryota</taxon>
        <taxon>Metazoa</taxon>
        <taxon>Chordata</taxon>
        <taxon>Craniata</taxon>
        <taxon>Vertebrata</taxon>
        <taxon>Euteleostomi</taxon>
        <taxon>Actinopterygii</taxon>
        <taxon>Neopterygii</taxon>
        <taxon>Teleostei</taxon>
        <taxon>Neoteleostei</taxon>
        <taxon>Acanthomorphata</taxon>
        <taxon>Ovalentaria</taxon>
        <taxon>Atherinomorphae</taxon>
        <taxon>Cyprinodontiformes</taxon>
        <taxon>Poeciliidae</taxon>
        <taxon>Poeciliinae</taxon>
        <taxon>Gambusia</taxon>
    </lineage>
</organism>
<dbReference type="PROSITE" id="PS00421">
    <property type="entry name" value="TM4_1"/>
    <property type="match status" value="1"/>
</dbReference>
<keyword evidence="3 7" id="KW-0812">Transmembrane</keyword>